<keyword evidence="3 5" id="KW-0067">ATP-binding</keyword>
<proteinExistence type="predicted"/>
<dbReference type="Proteomes" id="UP001314903">
    <property type="component" value="Unassembled WGS sequence"/>
</dbReference>
<dbReference type="Pfam" id="PF00005">
    <property type="entry name" value="ABC_tran"/>
    <property type="match status" value="1"/>
</dbReference>
<keyword evidence="2" id="KW-0547">Nucleotide-binding</keyword>
<dbReference type="CDD" id="cd03230">
    <property type="entry name" value="ABC_DR_subfamily_A"/>
    <property type="match status" value="1"/>
</dbReference>
<reference evidence="5 6" key="1">
    <citation type="submission" date="2021-03" db="EMBL/GenBank/DDBJ databases">
        <title>Genomic Encyclopedia of Type Strains, Phase IV (KMG-IV): sequencing the most valuable type-strain genomes for metagenomic binning, comparative biology and taxonomic classification.</title>
        <authorList>
            <person name="Goeker M."/>
        </authorList>
    </citation>
    <scope>NUCLEOTIDE SEQUENCE [LARGE SCALE GENOMIC DNA]</scope>
    <source>
        <strain evidence="5 6">DSM 27512</strain>
    </source>
</reference>
<dbReference type="RefSeq" id="WP_209658113.1">
    <property type="nucleotide sequence ID" value="NZ_JAGGLI010000001.1"/>
</dbReference>
<evidence type="ECO:0000313" key="5">
    <source>
        <dbReference type="EMBL" id="MBP2026243.1"/>
    </source>
</evidence>
<sequence length="299" mass="34479">MIKGENISKKYSDAPVVKNVDIELKEGSIYGLIGPNGAGKTTLIKLLCGIYAPDEGTIRLQDKNISVSKDIRSMIGYVPDNLNFYPTFTVKDMKEFYKGMNPLWNEDRYKLLREIFSFSDKKRIKHLSKGMKTQLSILMTLSSMPKVILMDEPTSGLDPFVRREVLNLIIQDVSSRGTSVLISTHNISELEQISDRVGFMDKGKMVLQEDMDNLKFRFKKVQIAFEDVMPLEFEKEFNIVSLKKYGKVYEIIIDEHYELFKTRAIKYKPILMEKMDMTLEEIFIYRMGGEGYAVKEIAI</sequence>
<accession>A0ABS4KEQ2</accession>
<dbReference type="InterPro" id="IPR003439">
    <property type="entry name" value="ABC_transporter-like_ATP-bd"/>
</dbReference>
<dbReference type="InterPro" id="IPR051782">
    <property type="entry name" value="ABC_Transporter_VariousFunc"/>
</dbReference>
<comment type="caution">
    <text evidence="5">The sequence shown here is derived from an EMBL/GenBank/DDBJ whole genome shotgun (WGS) entry which is preliminary data.</text>
</comment>
<keyword evidence="1" id="KW-0813">Transport</keyword>
<dbReference type="GO" id="GO:0005524">
    <property type="term" value="F:ATP binding"/>
    <property type="evidence" value="ECO:0007669"/>
    <property type="project" value="UniProtKB-KW"/>
</dbReference>
<evidence type="ECO:0000256" key="3">
    <source>
        <dbReference type="ARBA" id="ARBA00022840"/>
    </source>
</evidence>
<dbReference type="PANTHER" id="PTHR42939:SF3">
    <property type="entry name" value="ABC TRANSPORTER ATP-BINDING COMPONENT"/>
    <property type="match status" value="1"/>
</dbReference>
<dbReference type="InterPro" id="IPR027417">
    <property type="entry name" value="P-loop_NTPase"/>
</dbReference>
<evidence type="ECO:0000256" key="1">
    <source>
        <dbReference type="ARBA" id="ARBA00022448"/>
    </source>
</evidence>
<dbReference type="PANTHER" id="PTHR42939">
    <property type="entry name" value="ABC TRANSPORTER ATP-BINDING PROTEIN ALBC-RELATED"/>
    <property type="match status" value="1"/>
</dbReference>
<dbReference type="SUPFAM" id="SSF52540">
    <property type="entry name" value="P-loop containing nucleoside triphosphate hydrolases"/>
    <property type="match status" value="1"/>
</dbReference>
<organism evidence="5 6">
    <name type="scientific">Acetoanaerobium pronyense</name>
    <dbReference type="NCBI Taxonomy" id="1482736"/>
    <lineage>
        <taxon>Bacteria</taxon>
        <taxon>Bacillati</taxon>
        <taxon>Bacillota</taxon>
        <taxon>Clostridia</taxon>
        <taxon>Peptostreptococcales</taxon>
        <taxon>Filifactoraceae</taxon>
        <taxon>Acetoanaerobium</taxon>
    </lineage>
</organism>
<name>A0ABS4KEQ2_9FIRM</name>
<keyword evidence="6" id="KW-1185">Reference proteome</keyword>
<feature type="domain" description="ABC transporter" evidence="4">
    <location>
        <begin position="2"/>
        <end position="227"/>
    </location>
</feature>
<evidence type="ECO:0000256" key="2">
    <source>
        <dbReference type="ARBA" id="ARBA00022741"/>
    </source>
</evidence>
<dbReference type="SMART" id="SM00382">
    <property type="entry name" value="AAA"/>
    <property type="match status" value="1"/>
</dbReference>
<evidence type="ECO:0000313" key="6">
    <source>
        <dbReference type="Proteomes" id="UP001314903"/>
    </source>
</evidence>
<evidence type="ECO:0000259" key="4">
    <source>
        <dbReference type="PROSITE" id="PS50893"/>
    </source>
</evidence>
<dbReference type="EMBL" id="JAGGLI010000001">
    <property type="protein sequence ID" value="MBP2026243.1"/>
    <property type="molecule type" value="Genomic_DNA"/>
</dbReference>
<dbReference type="PROSITE" id="PS50893">
    <property type="entry name" value="ABC_TRANSPORTER_2"/>
    <property type="match status" value="1"/>
</dbReference>
<dbReference type="Gene3D" id="3.40.50.300">
    <property type="entry name" value="P-loop containing nucleotide triphosphate hydrolases"/>
    <property type="match status" value="1"/>
</dbReference>
<dbReference type="InterPro" id="IPR003593">
    <property type="entry name" value="AAA+_ATPase"/>
</dbReference>
<gene>
    <name evidence="5" type="ORF">J2Z35_000032</name>
</gene>
<protein>
    <submittedName>
        <fullName evidence="5">ABC-2 type transport system ATP-binding protein</fullName>
    </submittedName>
</protein>